<dbReference type="EMBL" id="FOTK01000028">
    <property type="protein sequence ID" value="SFM34765.1"/>
    <property type="molecule type" value="Genomic_DNA"/>
</dbReference>
<gene>
    <name evidence="2" type="ORF">SAMN05192568_102810</name>
</gene>
<reference evidence="3" key="1">
    <citation type="submission" date="2016-10" db="EMBL/GenBank/DDBJ databases">
        <authorList>
            <person name="Varghese N."/>
            <person name="Submissions S."/>
        </authorList>
    </citation>
    <scope>NUCLEOTIDE SEQUENCE [LARGE SCALE GENOMIC DNA]</scope>
    <source>
        <strain evidence="3">BL36</strain>
    </source>
</reference>
<dbReference type="AlphaFoldDB" id="A0A1I4Q521"/>
<evidence type="ECO:0000313" key="2">
    <source>
        <dbReference type="EMBL" id="SFM34765.1"/>
    </source>
</evidence>
<keyword evidence="1" id="KW-0732">Signal</keyword>
<keyword evidence="3" id="KW-1185">Reference proteome</keyword>
<dbReference type="Proteomes" id="UP000199048">
    <property type="component" value="Unassembled WGS sequence"/>
</dbReference>
<evidence type="ECO:0000256" key="1">
    <source>
        <dbReference type="SAM" id="SignalP"/>
    </source>
</evidence>
<organism evidence="2 3">
    <name type="scientific">Methylobacterium pseudosasicola</name>
    <dbReference type="NCBI Taxonomy" id="582667"/>
    <lineage>
        <taxon>Bacteria</taxon>
        <taxon>Pseudomonadati</taxon>
        <taxon>Pseudomonadota</taxon>
        <taxon>Alphaproteobacteria</taxon>
        <taxon>Hyphomicrobiales</taxon>
        <taxon>Methylobacteriaceae</taxon>
        <taxon>Methylobacterium</taxon>
    </lineage>
</organism>
<feature type="signal peptide" evidence="1">
    <location>
        <begin position="1"/>
        <end position="28"/>
    </location>
</feature>
<evidence type="ECO:0000313" key="3">
    <source>
        <dbReference type="Proteomes" id="UP000199048"/>
    </source>
</evidence>
<accession>A0A1I4Q521</accession>
<sequence>MRHVIGLSSTAAALALCVLAHFGSSPHADTARFVDSAAGNGRAAARDERVGRFGPAWPYPPAACTSTGDAASRAPRCVRLIAVDAAPLPR</sequence>
<name>A0A1I4Q521_9HYPH</name>
<dbReference type="STRING" id="582667.SAMN05192568_102810"/>
<feature type="chain" id="PRO_5011470352" evidence="1">
    <location>
        <begin position="29"/>
        <end position="90"/>
    </location>
</feature>
<proteinExistence type="predicted"/>
<protein>
    <submittedName>
        <fullName evidence="2">Uncharacterized protein</fullName>
    </submittedName>
</protein>